<dbReference type="EC" id="2.7.11.1" evidence="12"/>
<dbReference type="CDD" id="cd14014">
    <property type="entry name" value="STKc_PknB_like"/>
    <property type="match status" value="1"/>
</dbReference>
<dbReference type="PROSITE" id="PS50294">
    <property type="entry name" value="WD_REPEATS_REGION"/>
    <property type="match status" value="3"/>
</dbReference>
<evidence type="ECO:0000256" key="3">
    <source>
        <dbReference type="ARBA" id="ARBA00022737"/>
    </source>
</evidence>
<dbReference type="InterPro" id="IPR017441">
    <property type="entry name" value="Protein_kinase_ATP_BS"/>
</dbReference>
<evidence type="ECO:0000256" key="6">
    <source>
        <dbReference type="ARBA" id="ARBA00022840"/>
    </source>
</evidence>
<dbReference type="InterPro" id="IPR001680">
    <property type="entry name" value="WD40_rpt"/>
</dbReference>
<feature type="compositionally biased region" description="Pro residues" evidence="10">
    <location>
        <begin position="162"/>
        <end position="191"/>
    </location>
</feature>
<dbReference type="SMART" id="SM00220">
    <property type="entry name" value="S_TKc"/>
    <property type="match status" value="1"/>
</dbReference>
<keyword evidence="3" id="KW-0677">Repeat</keyword>
<feature type="domain" description="Protein kinase" evidence="11">
    <location>
        <begin position="410"/>
        <end position="704"/>
    </location>
</feature>
<dbReference type="InterPro" id="IPR019775">
    <property type="entry name" value="WD40_repeat_CS"/>
</dbReference>
<feature type="coiled-coil region" evidence="9">
    <location>
        <begin position="847"/>
        <end position="904"/>
    </location>
</feature>
<dbReference type="Gene3D" id="3.30.200.20">
    <property type="entry name" value="Phosphorylase Kinase, domain 1"/>
    <property type="match status" value="1"/>
</dbReference>
<keyword evidence="13" id="KW-1185">Reference proteome</keyword>
<protein>
    <submittedName>
        <fullName evidence="12">Serine/threonine-protein kinase PknD</fullName>
        <ecNumber evidence="12">2.7.11.1</ecNumber>
    </submittedName>
</protein>
<evidence type="ECO:0000256" key="5">
    <source>
        <dbReference type="ARBA" id="ARBA00022777"/>
    </source>
</evidence>
<feature type="compositionally biased region" description="Polar residues" evidence="10">
    <location>
        <begin position="255"/>
        <end position="267"/>
    </location>
</feature>
<dbReference type="EMBL" id="CP036265">
    <property type="protein sequence ID" value="QDT15094.1"/>
    <property type="molecule type" value="Genomic_DNA"/>
</dbReference>
<dbReference type="PANTHER" id="PTHR43289">
    <property type="entry name" value="MITOGEN-ACTIVATED PROTEIN KINASE KINASE KINASE 20-RELATED"/>
    <property type="match status" value="1"/>
</dbReference>
<feature type="region of interest" description="Disordered" evidence="10">
    <location>
        <begin position="1044"/>
        <end position="1069"/>
    </location>
</feature>
<dbReference type="RefSeq" id="WP_145357927.1">
    <property type="nucleotide sequence ID" value="NZ_CP036265.1"/>
</dbReference>
<dbReference type="PANTHER" id="PTHR43289:SF6">
    <property type="entry name" value="SERINE_THREONINE-PROTEIN KINASE NEKL-3"/>
    <property type="match status" value="1"/>
</dbReference>
<feature type="region of interest" description="Disordered" evidence="10">
    <location>
        <begin position="387"/>
        <end position="406"/>
    </location>
</feature>
<dbReference type="SUPFAM" id="SSF50998">
    <property type="entry name" value="Quinoprotein alcohol dehydrogenase-like"/>
    <property type="match status" value="2"/>
</dbReference>
<feature type="binding site" evidence="8">
    <location>
        <position position="439"/>
    </location>
    <ligand>
        <name>ATP</name>
        <dbReference type="ChEBI" id="CHEBI:30616"/>
    </ligand>
</feature>
<feature type="compositionally biased region" description="Low complexity" evidence="10">
    <location>
        <begin position="20"/>
        <end position="31"/>
    </location>
</feature>
<dbReference type="Gene3D" id="2.130.10.10">
    <property type="entry name" value="YVTN repeat-like/Quinoprotein amine dehydrogenase"/>
    <property type="match status" value="3"/>
</dbReference>
<keyword evidence="1 7" id="KW-0853">WD repeat</keyword>
<feature type="region of interest" description="Disordered" evidence="10">
    <location>
        <begin position="1785"/>
        <end position="1808"/>
    </location>
</feature>
<evidence type="ECO:0000256" key="9">
    <source>
        <dbReference type="SAM" id="Coils"/>
    </source>
</evidence>
<evidence type="ECO:0000313" key="13">
    <source>
        <dbReference type="Proteomes" id="UP000318741"/>
    </source>
</evidence>
<dbReference type="GO" id="GO:0004674">
    <property type="term" value="F:protein serine/threonine kinase activity"/>
    <property type="evidence" value="ECO:0007669"/>
    <property type="project" value="UniProtKB-EC"/>
</dbReference>
<feature type="compositionally biased region" description="Low complexity" evidence="10">
    <location>
        <begin position="1045"/>
        <end position="1064"/>
    </location>
</feature>
<evidence type="ECO:0000256" key="7">
    <source>
        <dbReference type="PROSITE-ProRule" id="PRU00221"/>
    </source>
</evidence>
<dbReference type="InterPro" id="IPR011009">
    <property type="entry name" value="Kinase-like_dom_sf"/>
</dbReference>
<evidence type="ECO:0000256" key="1">
    <source>
        <dbReference type="ARBA" id="ARBA00022574"/>
    </source>
</evidence>
<feature type="compositionally biased region" description="Acidic residues" evidence="10">
    <location>
        <begin position="140"/>
        <end position="157"/>
    </location>
</feature>
<feature type="compositionally biased region" description="Gly residues" evidence="10">
    <location>
        <begin position="230"/>
        <end position="240"/>
    </location>
</feature>
<keyword evidence="9" id="KW-0175">Coiled coil</keyword>
<feature type="repeat" description="WD" evidence="7">
    <location>
        <begin position="2367"/>
        <end position="2398"/>
    </location>
</feature>
<proteinExistence type="predicted"/>
<feature type="compositionally biased region" description="Low complexity" evidence="10">
    <location>
        <begin position="298"/>
        <end position="309"/>
    </location>
</feature>
<evidence type="ECO:0000259" key="11">
    <source>
        <dbReference type="PROSITE" id="PS50011"/>
    </source>
</evidence>
<feature type="repeat" description="WD" evidence="7">
    <location>
        <begin position="2162"/>
        <end position="2206"/>
    </location>
</feature>
<evidence type="ECO:0000256" key="10">
    <source>
        <dbReference type="SAM" id="MobiDB-lite"/>
    </source>
</evidence>
<dbReference type="Proteomes" id="UP000318741">
    <property type="component" value="Chromosome"/>
</dbReference>
<name>A0A517P6U5_9PLAN</name>
<evidence type="ECO:0000256" key="8">
    <source>
        <dbReference type="PROSITE-ProRule" id="PRU10141"/>
    </source>
</evidence>
<dbReference type="PROSITE" id="PS00678">
    <property type="entry name" value="WD_REPEATS_1"/>
    <property type="match status" value="1"/>
</dbReference>
<keyword evidence="4 8" id="KW-0547">Nucleotide-binding</keyword>
<dbReference type="SUPFAM" id="SSF56112">
    <property type="entry name" value="Protein kinase-like (PK-like)"/>
    <property type="match status" value="1"/>
</dbReference>
<dbReference type="GO" id="GO:0005524">
    <property type="term" value="F:ATP binding"/>
    <property type="evidence" value="ECO:0007669"/>
    <property type="project" value="UniProtKB-UniRule"/>
</dbReference>
<feature type="repeat" description="WD" evidence="7">
    <location>
        <begin position="2290"/>
        <end position="2323"/>
    </location>
</feature>
<dbReference type="OrthoDB" id="9765809at2"/>
<dbReference type="InterPro" id="IPR000719">
    <property type="entry name" value="Prot_kinase_dom"/>
</dbReference>
<dbReference type="KEGG" id="acaf:CA12_11750"/>
<dbReference type="InterPro" id="IPR015943">
    <property type="entry name" value="WD40/YVTN_repeat-like_dom_sf"/>
</dbReference>
<evidence type="ECO:0000256" key="4">
    <source>
        <dbReference type="ARBA" id="ARBA00022741"/>
    </source>
</evidence>
<reference evidence="12 13" key="1">
    <citation type="submission" date="2019-02" db="EMBL/GenBank/DDBJ databases">
        <title>Deep-cultivation of Planctomycetes and their phenomic and genomic characterization uncovers novel biology.</title>
        <authorList>
            <person name="Wiegand S."/>
            <person name="Jogler M."/>
            <person name="Boedeker C."/>
            <person name="Pinto D."/>
            <person name="Vollmers J."/>
            <person name="Rivas-Marin E."/>
            <person name="Kohn T."/>
            <person name="Peeters S.H."/>
            <person name="Heuer A."/>
            <person name="Rast P."/>
            <person name="Oberbeckmann S."/>
            <person name="Bunk B."/>
            <person name="Jeske O."/>
            <person name="Meyerdierks A."/>
            <person name="Storesund J.E."/>
            <person name="Kallscheuer N."/>
            <person name="Luecker S."/>
            <person name="Lage O.M."/>
            <person name="Pohl T."/>
            <person name="Merkel B.J."/>
            <person name="Hornburger P."/>
            <person name="Mueller R.-W."/>
            <person name="Bruemmer F."/>
            <person name="Labrenz M."/>
            <person name="Spormann A.M."/>
            <person name="Op den Camp H."/>
            <person name="Overmann J."/>
            <person name="Amann R."/>
            <person name="Jetten M.S.M."/>
            <person name="Mascher T."/>
            <person name="Medema M.H."/>
            <person name="Devos D.P."/>
            <person name="Kaster A.-K."/>
            <person name="Ovreas L."/>
            <person name="Rohde M."/>
            <person name="Galperin M.Y."/>
            <person name="Jogler C."/>
        </authorList>
    </citation>
    <scope>NUCLEOTIDE SEQUENCE [LARGE SCALE GENOMIC DNA]</scope>
    <source>
        <strain evidence="12 13">CA12</strain>
    </source>
</reference>
<feature type="compositionally biased region" description="Gly residues" evidence="10">
    <location>
        <begin position="46"/>
        <end position="58"/>
    </location>
</feature>
<dbReference type="Pfam" id="PF00069">
    <property type="entry name" value="Pkinase"/>
    <property type="match status" value="1"/>
</dbReference>
<gene>
    <name evidence="12" type="primary">pknD_2</name>
    <name evidence="12" type="ORF">CA12_11750</name>
</gene>
<feature type="compositionally biased region" description="Gly residues" evidence="10">
    <location>
        <begin position="310"/>
        <end position="357"/>
    </location>
</feature>
<dbReference type="SMART" id="SM00320">
    <property type="entry name" value="WD40"/>
    <property type="match status" value="7"/>
</dbReference>
<sequence>MAARDSADAPTPVPGGAGASGSPAPGSPANGPIGGPIGKRPMVPGKGPGAGLGSGGPRILGSFLDPSKLNPAGLVARGADAETVAPEDLADSISATISARLDADADDGLTDDGLLDDGLLDDGLLDDGDSFDVEGGSVLDDFDDDLPEDVSLGDEDATFLSDPPPELDGSTPPPQTPPAKPPRGQRPPVPETPSGTLIGGTPDTPSGTLIGEQPDSPSRTLIGGDTTAGTAGGGTAGGNADGPVGNFADDDSLAGASSQNGASSLTQAGDAADVPTGQMAGAAGDAADVPTGEMGPVGATMAGGDTADGTGPGGSSSGGPDGSGPGGSGPGGTSKGGSSKGGGTAEGGSGRTAGGTGLSVAGDSAGGSAGGSAGASAGASLTGGAAHVSETVPTRQIARDPASADPRSDYAVLAALGEGGMGVVSRAEQRSLGRDVALKQVKGRVSARQKARLATEAVVTGELEHPNIVPVYDLGRDAGGDLFYAMKVIGGRGWHKTLKLAPGEEGALSEEEHLDVWLKVADAVAFAHHRGVINYDLKPENVQLDGFGQVLVLDWGLAHVTDRFASPGRVADNQRGGGSPAYMAPEQGHNQLASMRLIDEPDIPVTAAVDVYLLGAMLWEIATGQRPHTGDDRVAAQIAKRAGRSEPVRLDKTLACCVAARENVLTPTDRDDELIAVARKAMATDPADRYESVEALQDAVRDYRAHGQSRRLTARGSELVAAGELARGAAAFDDAVALWPANAEAKTLATDTQHKLDRRKRATRTLAISLALVTLIGLTTVSYLYADAVEQTRVANVERAKAEEAHRDLIAAQDVIVQEKNAAIAAHKQALAAEALARTEQIRAEKAAEEARKSAEAERLAAIAEREAKVAAEEATKKALAAAEAEKKATMAAEKARLDEAKAKEQAIAAADAARKSAMAEKEAKELALMEQKKAVAAAAAEKEAKELAVAQEKKAIAAAMAAEKSAAAEKAAKLVAVAEQKRAEEAAEAARLAAEAERQAKLAAIAARRVSEHRSFVSLVRAADDRRRDDLGGARDALETLDRTAPAAAPAAAEGAVPVATGGSPAPAEPEGFEVRYLRAELARSRDAVAAAAGAAGEDDAVGPAPDLTGVAALPTSGRASRFAIAGADGVIRVEPAEPGGAPILLRDPQLIRLRGLALGETPDGPLLAAVGDGRRGEPLSVALWALGDIAEQNAEEQQAPLEPTRRLGALRPGSALAGVRVGRGPDGPLVLAWGEEAAGGEGLERNRPHGALFAWNPTAGAPEPALRIGLSGDERPLDADLSADGARLAAVVGSGAGVVRLWNLTNDSENGGAVAAENAGAFRGHTTFRSGSTAGALTDGATCVRFAPDGPWGAGRVVSGGAEGRVLLWNAADVRRETGLPPRDLRGRPGAPPRSPREIETLAVWAHHDGDRGLPVRALDVLKAPDPTAAEGGVALLVASAGDDARVRLWRTDGSVVGDGSNGNGGGNAASRAAASRAAAGVAGLFTPLVWDESNATDPAGRLARQSPATLDFALPPSAVALTAIPGGYALLAVGPGGEADRLTDVTLAPVAVAADDSAGGAGSGAGAGARGALLDLKQPITALRTAPGRPGAVAAASAGGAIRVVTGAGRVGRYEEGTLQSSRDTYAALSAAGLGRGGVGAGSGRRLAATTSAGAVLLWDVPRRGLVRRFAPARELVTASRRAPLPAVAAAVAEVDADLAAQMTDELGESIQAGSVVLAYAAGDRTVAVLHWPQDGPPAPIRRIRLDAAPTALGFTGDVSALVIGSEDGRLWAADPFLLEDAQDVPPQERPRNPTGPARLLGDTGERQVPPLVVKPLPGAAALVGNKRLFQIDLTGLDLAALPTGEAAGDEKGGAKNAEPAPLAIGLRYGVENPIVTQTAVWPAGAFGAAAGFAVVEQTGKDTRDLVIFRADQPNPLARLPLGSRAFAVAAAPNALRPRLAVTVGTGTDAVVRVLEVDANGTPRSLASLPAQVAGGAVSAAAFSADGGVLLLSTPAGVAIWDPTKDAPEDGRLGGGAGETTLAFDPAGDFLLAGDASGAFQLLAAEPDRSGGEGASGDLPALLKRSVPAVGTDADGNPQDAHAVARPAITAVAIGGTAADPPEAVRTLLVAAGRRAWLYEYDPTADALVPAAGEAPADGAAGQQAGAALTAPRGLGGELAAHAAPITAAAFVPGPEGQRWALTADADGAVRLWDVNAPDRALAEAVAEIGGAGVGVNDLAVPAVGLLTTLSDDGAALENPAPTDRRLVVAAATDAGPFVWVFAPPGAEGDNAEGGKNGTWTSLRVALRGRGGAARGVAFAPDRPDRLISAGADGAAQIWDWNGSAVGWDPIPGPEIADAGWEVSESLLALDRPSSGNVASRNGGDGHEGGLTAVAIAPDGSAVLTGGEDGRVLKWTAPPAPGARVATGR</sequence>
<evidence type="ECO:0000313" key="12">
    <source>
        <dbReference type="EMBL" id="QDT15094.1"/>
    </source>
</evidence>
<keyword evidence="6 8" id="KW-0067">ATP-binding</keyword>
<dbReference type="PROSITE" id="PS00107">
    <property type="entry name" value="PROTEIN_KINASE_ATP"/>
    <property type="match status" value="1"/>
</dbReference>
<organism evidence="12 13">
    <name type="scientific">Alienimonas californiensis</name>
    <dbReference type="NCBI Taxonomy" id="2527989"/>
    <lineage>
        <taxon>Bacteria</taxon>
        <taxon>Pseudomonadati</taxon>
        <taxon>Planctomycetota</taxon>
        <taxon>Planctomycetia</taxon>
        <taxon>Planctomycetales</taxon>
        <taxon>Planctomycetaceae</taxon>
        <taxon>Alienimonas</taxon>
    </lineage>
</organism>
<keyword evidence="5 12" id="KW-0418">Kinase</keyword>
<dbReference type="Gene3D" id="1.10.510.10">
    <property type="entry name" value="Transferase(Phosphotransferase) domain 1"/>
    <property type="match status" value="1"/>
</dbReference>
<feature type="compositionally biased region" description="Gly residues" evidence="10">
    <location>
        <begin position="364"/>
        <end position="373"/>
    </location>
</feature>
<feature type="region of interest" description="Disordered" evidence="10">
    <location>
        <begin position="1"/>
        <end position="64"/>
    </location>
</feature>
<dbReference type="InterPro" id="IPR011047">
    <property type="entry name" value="Quinoprotein_ADH-like_sf"/>
</dbReference>
<feature type="region of interest" description="Disordered" evidence="10">
    <location>
        <begin position="126"/>
        <end position="380"/>
    </location>
</feature>
<dbReference type="Pfam" id="PF00400">
    <property type="entry name" value="WD40"/>
    <property type="match status" value="2"/>
</dbReference>
<dbReference type="PROSITE" id="PS50082">
    <property type="entry name" value="WD_REPEATS_2"/>
    <property type="match status" value="3"/>
</dbReference>
<accession>A0A517P6U5</accession>
<keyword evidence="2 12" id="KW-0808">Transferase</keyword>
<dbReference type="PROSITE" id="PS50011">
    <property type="entry name" value="PROTEIN_KINASE_DOM"/>
    <property type="match status" value="1"/>
</dbReference>
<evidence type="ECO:0000256" key="2">
    <source>
        <dbReference type="ARBA" id="ARBA00022679"/>
    </source>
</evidence>